<proteinExistence type="predicted"/>
<feature type="region of interest" description="Disordered" evidence="1">
    <location>
        <begin position="120"/>
        <end position="155"/>
    </location>
</feature>
<dbReference type="AlphaFoldDB" id="A0A892ICZ7"/>
<name>A0A892ICZ7_9BURK</name>
<feature type="compositionally biased region" description="Low complexity" evidence="1">
    <location>
        <begin position="121"/>
        <end position="144"/>
    </location>
</feature>
<evidence type="ECO:0000313" key="2">
    <source>
        <dbReference type="EMBL" id="QRO79784.1"/>
    </source>
</evidence>
<organism evidence="2 3">
    <name type="scientific">Burkholderia dolosa</name>
    <dbReference type="NCBI Taxonomy" id="152500"/>
    <lineage>
        <taxon>Bacteria</taxon>
        <taxon>Pseudomonadati</taxon>
        <taxon>Pseudomonadota</taxon>
        <taxon>Betaproteobacteria</taxon>
        <taxon>Burkholderiales</taxon>
        <taxon>Burkholderiaceae</taxon>
        <taxon>Burkholderia</taxon>
        <taxon>Burkholderia cepacia complex</taxon>
    </lineage>
</organism>
<reference evidence="2 3" key="1">
    <citation type="submission" date="2021-02" db="EMBL/GenBank/DDBJ databases">
        <title>FDA dAtabase for Regulatory Grade micrObial Sequences (FDA-ARGOS): Supporting development and validation of Infectious Disease Dx tests.</title>
        <authorList>
            <person name="Minogue T."/>
            <person name="Wolcott M."/>
            <person name="Wasieloski L."/>
            <person name="Aguilar W."/>
            <person name="Moore D."/>
            <person name="Jaissle J."/>
            <person name="Tallon L."/>
            <person name="Sadzewicz L."/>
            <person name="Zhao X."/>
            <person name="Boylan J."/>
            <person name="Ott S."/>
            <person name="Bowen H."/>
            <person name="Vavikolanu K."/>
            <person name="Mehta A."/>
            <person name="Aluvathingal J."/>
            <person name="Nadendla S."/>
            <person name="Yan Y."/>
            <person name="Sichtig H."/>
        </authorList>
    </citation>
    <scope>NUCLEOTIDE SEQUENCE [LARGE SCALE GENOMIC DNA]</scope>
    <source>
        <strain evidence="2 3">FDAARGOS_1272</strain>
    </source>
</reference>
<evidence type="ECO:0000313" key="3">
    <source>
        <dbReference type="Proteomes" id="UP000625568"/>
    </source>
</evidence>
<protein>
    <submittedName>
        <fullName evidence="2">Uncharacterized protein</fullName>
    </submittedName>
</protein>
<evidence type="ECO:0000256" key="1">
    <source>
        <dbReference type="SAM" id="MobiDB-lite"/>
    </source>
</evidence>
<dbReference type="EMBL" id="CP069483">
    <property type="protein sequence ID" value="QRO79784.1"/>
    <property type="molecule type" value="Genomic_DNA"/>
</dbReference>
<sequence length="155" mass="17316">MLIVGEVDLRIFIKIYPIGIINRQQCETGADRWNAYALPKSGIIGRNVARYGFATNAKVKRQLSVRYRRYMRISAAAVQAGIAGCRRVADLVEHGRETIDRMPRRAAGARLLADRRKVARGRVTGRAARSTNTYTSSTRPTTLAPDSIADDRDRL</sequence>
<dbReference type="RefSeq" id="WP_123806762.1">
    <property type="nucleotide sequence ID" value="NZ_CABVPR010000084.1"/>
</dbReference>
<accession>A0A892ICZ7</accession>
<dbReference type="Proteomes" id="UP000625568">
    <property type="component" value="Chromosome 2"/>
</dbReference>
<dbReference type="GeneID" id="93129681"/>
<keyword evidence="3" id="KW-1185">Reference proteome</keyword>
<gene>
    <name evidence="2" type="ORF">I6K02_24985</name>
</gene>